<dbReference type="AlphaFoldDB" id="A0A512DH98"/>
<evidence type="ECO:0000313" key="2">
    <source>
        <dbReference type="Proteomes" id="UP000321523"/>
    </source>
</evidence>
<sequence>MTDETLVLRHPKLISLYAFWLEQCAGAPLPLASALNPAELRPWLGNLLIMDVVRNADFVYSYYGQSFSDSFGEDRVGQSIARLPEGQSDILRAEYDHVRSEAKPVVRVYSAEFDGVPSTWERLVLPLTEDGETVGKLLVGAYKLDQPYPVSVSAPSLS</sequence>
<accession>A0A512DH98</accession>
<dbReference type="InterPro" id="IPR009922">
    <property type="entry name" value="DUF1457"/>
</dbReference>
<dbReference type="RefSeq" id="WP_044431414.1">
    <property type="nucleotide sequence ID" value="NZ_BJYZ01000001.1"/>
</dbReference>
<protein>
    <submittedName>
        <fullName evidence="1">PAS domain-containing protein</fullName>
    </submittedName>
</protein>
<gene>
    <name evidence="1" type="ORF">SAE02_00060</name>
</gene>
<evidence type="ECO:0000313" key="1">
    <source>
        <dbReference type="EMBL" id="GEO35858.1"/>
    </source>
</evidence>
<dbReference type="OrthoDB" id="8449511at2"/>
<dbReference type="EMBL" id="BJYZ01000001">
    <property type="protein sequence ID" value="GEO35858.1"/>
    <property type="molecule type" value="Genomic_DNA"/>
</dbReference>
<proteinExistence type="predicted"/>
<comment type="caution">
    <text evidence="1">The sequence shown here is derived from an EMBL/GenBank/DDBJ whole genome shotgun (WGS) entry which is preliminary data.</text>
</comment>
<name>A0A512DH98_9PROT</name>
<dbReference type="Proteomes" id="UP000321523">
    <property type="component" value="Unassembled WGS sequence"/>
</dbReference>
<reference evidence="1 2" key="1">
    <citation type="submission" date="2019-07" db="EMBL/GenBank/DDBJ databases">
        <title>Whole genome shotgun sequence of Skermanella aerolata NBRC 106429.</title>
        <authorList>
            <person name="Hosoyama A."/>
            <person name="Uohara A."/>
            <person name="Ohji S."/>
            <person name="Ichikawa N."/>
        </authorList>
    </citation>
    <scope>NUCLEOTIDE SEQUENCE [LARGE SCALE GENOMIC DNA]</scope>
    <source>
        <strain evidence="1 2">NBRC 106429</strain>
    </source>
</reference>
<dbReference type="Pfam" id="PF07310">
    <property type="entry name" value="PAS_5"/>
    <property type="match status" value="1"/>
</dbReference>
<organism evidence="1 2">
    <name type="scientific">Skermanella aerolata</name>
    <dbReference type="NCBI Taxonomy" id="393310"/>
    <lineage>
        <taxon>Bacteria</taxon>
        <taxon>Pseudomonadati</taxon>
        <taxon>Pseudomonadota</taxon>
        <taxon>Alphaproteobacteria</taxon>
        <taxon>Rhodospirillales</taxon>
        <taxon>Azospirillaceae</taxon>
        <taxon>Skermanella</taxon>
    </lineage>
</organism>
<keyword evidence="2" id="KW-1185">Reference proteome</keyword>